<feature type="modified residue" description="N6-(pyridoxal phosphate)lysine" evidence="3">
    <location>
        <position position="189"/>
    </location>
</feature>
<organism evidence="6 7">
    <name type="scientific">Candidatus Brachybacterium merdavium</name>
    <dbReference type="NCBI Taxonomy" id="2838513"/>
    <lineage>
        <taxon>Bacteria</taxon>
        <taxon>Bacillati</taxon>
        <taxon>Actinomycetota</taxon>
        <taxon>Actinomycetes</taxon>
        <taxon>Micrococcales</taxon>
        <taxon>Dermabacteraceae</taxon>
        <taxon>Brachybacterium</taxon>
    </lineage>
</organism>
<dbReference type="PANTHER" id="PTHR30244">
    <property type="entry name" value="TRANSAMINASE"/>
    <property type="match status" value="1"/>
</dbReference>
<keyword evidence="3 4" id="KW-0663">Pyridoxal phosphate</keyword>
<evidence type="ECO:0000256" key="2">
    <source>
        <dbReference type="PIRSR" id="PIRSR000390-1"/>
    </source>
</evidence>
<gene>
    <name evidence="6" type="ORF">H9786_09900</name>
</gene>
<dbReference type="EMBL" id="DWZH01000079">
    <property type="protein sequence ID" value="HJB10821.1"/>
    <property type="molecule type" value="Genomic_DNA"/>
</dbReference>
<comment type="cofactor">
    <cofactor evidence="1">
        <name>pyridoxal 5'-phosphate</name>
        <dbReference type="ChEBI" id="CHEBI:597326"/>
    </cofactor>
</comment>
<evidence type="ECO:0000256" key="1">
    <source>
        <dbReference type="ARBA" id="ARBA00001933"/>
    </source>
</evidence>
<comment type="similarity">
    <text evidence="4">Belongs to the DegT/DnrJ/EryC1 family.</text>
</comment>
<reference evidence="6" key="2">
    <citation type="submission" date="2021-04" db="EMBL/GenBank/DDBJ databases">
        <authorList>
            <person name="Gilroy R."/>
        </authorList>
    </citation>
    <scope>NUCLEOTIDE SEQUENCE</scope>
    <source>
        <strain evidence="6">ChiHjej13B12-24818</strain>
    </source>
</reference>
<comment type="caution">
    <text evidence="6">The sequence shown here is derived from an EMBL/GenBank/DDBJ whole genome shotgun (WGS) entry which is preliminary data.</text>
</comment>
<evidence type="ECO:0000256" key="3">
    <source>
        <dbReference type="PIRSR" id="PIRSR000390-2"/>
    </source>
</evidence>
<evidence type="ECO:0000256" key="4">
    <source>
        <dbReference type="RuleBase" id="RU004508"/>
    </source>
</evidence>
<proteinExistence type="inferred from homology"/>
<evidence type="ECO:0000313" key="6">
    <source>
        <dbReference type="EMBL" id="HJB10821.1"/>
    </source>
</evidence>
<dbReference type="InterPro" id="IPR015421">
    <property type="entry name" value="PyrdxlP-dep_Trfase_major"/>
</dbReference>
<sequence>MAPVLLSGPDMSPAELTAITSAFDSGWIAPLGPYVDAFEQQMADRLGRRHAVALSSGTAALHLGLLAWGVGPGDIVPTATMTFAATANAITYTGATPYFIDADPETGQMDPVLLEEVLDELHREGRSVPAIVPVDLLGRCADYTRITRIAERYGARVLADAAESLGADHAGAPAGKLGDAAILSFNGNKVITTSGGGMYLTDDEHAAGRVRFLATQAREPVAHYEHREIGYNYRLSNLLAAIGIAQLGRLDAMLERRRARREAYARIVAEVPGVEVFQRRGDRHDNCWLTALLVDSEKARFGAAELAQALTEAGIENRPLWKPMHMQPVFAAHPARITGASEHLFRTGLSLPSGSVLDQRECQKVDRALSTFLAAHSGITKRTGRGRRSADPDLYPTEEGTS</sequence>
<dbReference type="PIRSF" id="PIRSF000390">
    <property type="entry name" value="PLP_StrS"/>
    <property type="match status" value="1"/>
</dbReference>
<evidence type="ECO:0000313" key="7">
    <source>
        <dbReference type="Proteomes" id="UP000823823"/>
    </source>
</evidence>
<name>A0A9D2RPP0_9MICO</name>
<dbReference type="PANTHER" id="PTHR30244:SF34">
    <property type="entry name" value="DTDP-4-AMINO-4,6-DIDEOXYGALACTOSE TRANSAMINASE"/>
    <property type="match status" value="1"/>
</dbReference>
<feature type="region of interest" description="Disordered" evidence="5">
    <location>
        <begin position="380"/>
        <end position="402"/>
    </location>
</feature>
<dbReference type="InterPro" id="IPR000653">
    <property type="entry name" value="DegT/StrS_aminotransferase"/>
</dbReference>
<reference evidence="6" key="1">
    <citation type="journal article" date="2021" name="PeerJ">
        <title>Extensive microbial diversity within the chicken gut microbiome revealed by metagenomics and culture.</title>
        <authorList>
            <person name="Gilroy R."/>
            <person name="Ravi A."/>
            <person name="Getino M."/>
            <person name="Pursley I."/>
            <person name="Horton D.L."/>
            <person name="Alikhan N.F."/>
            <person name="Baker D."/>
            <person name="Gharbi K."/>
            <person name="Hall N."/>
            <person name="Watson M."/>
            <person name="Adriaenssens E.M."/>
            <person name="Foster-Nyarko E."/>
            <person name="Jarju S."/>
            <person name="Secka A."/>
            <person name="Antonio M."/>
            <person name="Oren A."/>
            <person name="Chaudhuri R.R."/>
            <person name="La Ragione R."/>
            <person name="Hildebrand F."/>
            <person name="Pallen M.J."/>
        </authorList>
    </citation>
    <scope>NUCLEOTIDE SEQUENCE</scope>
    <source>
        <strain evidence="6">ChiHjej13B12-24818</strain>
    </source>
</reference>
<dbReference type="CDD" id="cd00616">
    <property type="entry name" value="AHBA_syn"/>
    <property type="match status" value="1"/>
</dbReference>
<feature type="active site" description="Proton acceptor" evidence="2">
    <location>
        <position position="189"/>
    </location>
</feature>
<evidence type="ECO:0000256" key="5">
    <source>
        <dbReference type="SAM" id="MobiDB-lite"/>
    </source>
</evidence>
<dbReference type="Pfam" id="PF01041">
    <property type="entry name" value="DegT_DnrJ_EryC1"/>
    <property type="match status" value="1"/>
</dbReference>
<dbReference type="GO" id="GO:0008483">
    <property type="term" value="F:transaminase activity"/>
    <property type="evidence" value="ECO:0007669"/>
    <property type="project" value="UniProtKB-KW"/>
</dbReference>
<dbReference type="Gene3D" id="3.90.1150.10">
    <property type="entry name" value="Aspartate Aminotransferase, domain 1"/>
    <property type="match status" value="1"/>
</dbReference>
<dbReference type="InterPro" id="IPR015424">
    <property type="entry name" value="PyrdxlP-dep_Trfase"/>
</dbReference>
<dbReference type="GO" id="GO:0030170">
    <property type="term" value="F:pyridoxal phosphate binding"/>
    <property type="evidence" value="ECO:0007669"/>
    <property type="project" value="TreeGrafter"/>
</dbReference>
<keyword evidence="6" id="KW-0808">Transferase</keyword>
<keyword evidence="6" id="KW-0032">Aminotransferase</keyword>
<dbReference type="Gene3D" id="3.40.640.10">
    <property type="entry name" value="Type I PLP-dependent aspartate aminotransferase-like (Major domain)"/>
    <property type="match status" value="1"/>
</dbReference>
<dbReference type="GO" id="GO:0000271">
    <property type="term" value="P:polysaccharide biosynthetic process"/>
    <property type="evidence" value="ECO:0007669"/>
    <property type="project" value="TreeGrafter"/>
</dbReference>
<dbReference type="AlphaFoldDB" id="A0A9D2RPP0"/>
<protein>
    <submittedName>
        <fullName evidence="6">Aminotransferase class I/II-fold pyridoxal phosphate-dependent enzyme</fullName>
    </submittedName>
</protein>
<dbReference type="Proteomes" id="UP000823823">
    <property type="component" value="Unassembled WGS sequence"/>
</dbReference>
<accession>A0A9D2RPP0</accession>
<dbReference type="SUPFAM" id="SSF53383">
    <property type="entry name" value="PLP-dependent transferases"/>
    <property type="match status" value="1"/>
</dbReference>
<dbReference type="InterPro" id="IPR015422">
    <property type="entry name" value="PyrdxlP-dep_Trfase_small"/>
</dbReference>